<dbReference type="PANTHER" id="PTHR43162:SF1">
    <property type="entry name" value="PRESTALK A DIFFERENTIATION PROTEIN A"/>
    <property type="match status" value="1"/>
</dbReference>
<dbReference type="InterPro" id="IPR008030">
    <property type="entry name" value="NmrA-like"/>
</dbReference>
<dbReference type="PANTHER" id="PTHR43162">
    <property type="match status" value="1"/>
</dbReference>
<dbReference type="InterPro" id="IPR051604">
    <property type="entry name" value="Ergot_Alk_Oxidoreductase"/>
</dbReference>
<sequence length="278" mass="29764">MSITPILVIDSTGKTGRRVAARLKALGHTVREGSRQSATPFDWDQPETWGPALRGAHSAYISYSPDLGFPGADERIEALTRLAVATGLKHVVLLSGRNEAAAQRCEGIVQASGLSHTLVRAAWFNQNFSEGFLRDAVLEGTLAMPAGEVREPFVDVEDIAEVAVAALTDPRHAGKTYELSGPRLLSFAQAAAEISAAADRPLQYLPVSLADFHTGMLAVVGEPMASLFTGLCEEVLDGRNEHLSNGVQQALGRAPRDFADFCRESAREGVWAETGVAR</sequence>
<dbReference type="Pfam" id="PF05368">
    <property type="entry name" value="NmrA"/>
    <property type="match status" value="1"/>
</dbReference>
<dbReference type="Proteomes" id="UP000028878">
    <property type="component" value="Unassembled WGS sequence"/>
</dbReference>
<evidence type="ECO:0000313" key="3">
    <source>
        <dbReference type="Proteomes" id="UP000028878"/>
    </source>
</evidence>
<dbReference type="EMBL" id="CCAE010000019">
    <property type="protein sequence ID" value="CDN88140.1"/>
    <property type="molecule type" value="Genomic_DNA"/>
</dbReference>
<protein>
    <submittedName>
        <fullName evidence="2">dTDP-4-dehydrorhamnose reductase</fullName>
    </submittedName>
</protein>
<organism evidence="2 3">
    <name type="scientific">Hydrogenophaga intermedia</name>
    <dbReference type="NCBI Taxonomy" id="65786"/>
    <lineage>
        <taxon>Bacteria</taxon>
        <taxon>Pseudomonadati</taxon>
        <taxon>Pseudomonadota</taxon>
        <taxon>Betaproteobacteria</taxon>
        <taxon>Burkholderiales</taxon>
        <taxon>Comamonadaceae</taxon>
        <taxon>Hydrogenophaga</taxon>
    </lineage>
</organism>
<reference evidence="3" key="1">
    <citation type="submission" date="2014-02" db="EMBL/GenBank/DDBJ databases">
        <authorList>
            <person name="Gan H."/>
        </authorList>
    </citation>
    <scope>NUCLEOTIDE SEQUENCE [LARGE SCALE GENOMIC DNA]</scope>
    <source>
        <strain evidence="3">S1</strain>
    </source>
</reference>
<dbReference type="Gene3D" id="3.40.50.720">
    <property type="entry name" value="NAD(P)-binding Rossmann-like Domain"/>
    <property type="match status" value="1"/>
</dbReference>
<evidence type="ECO:0000259" key="1">
    <source>
        <dbReference type="Pfam" id="PF05368"/>
    </source>
</evidence>
<keyword evidence="3" id="KW-1185">Reference proteome</keyword>
<dbReference type="Gene3D" id="3.90.25.10">
    <property type="entry name" value="UDP-galactose 4-epimerase, domain 1"/>
    <property type="match status" value="1"/>
</dbReference>
<feature type="domain" description="NmrA-like" evidence="1">
    <location>
        <begin position="106"/>
        <end position="225"/>
    </location>
</feature>
<proteinExistence type="predicted"/>
<evidence type="ECO:0000313" key="2">
    <source>
        <dbReference type="EMBL" id="CDN88140.1"/>
    </source>
</evidence>
<dbReference type="SUPFAM" id="SSF51735">
    <property type="entry name" value="NAD(P)-binding Rossmann-fold domains"/>
    <property type="match status" value="1"/>
</dbReference>
<reference evidence="3" key="2">
    <citation type="submission" date="2014-11" db="EMBL/GenBank/DDBJ databases">
        <title>Draft genome sequence of Hydrogenophaga intermedia S1.</title>
        <authorList>
            <person name="Gan H.M."/>
            <person name="Chew T.H."/>
            <person name="Stolz A."/>
        </authorList>
    </citation>
    <scope>NUCLEOTIDE SEQUENCE [LARGE SCALE GENOMIC DNA]</scope>
    <source>
        <strain evidence="3">S1</strain>
    </source>
</reference>
<name>A0A1L1PF47_HYDIT</name>
<dbReference type="RefSeq" id="WP_009520266.1">
    <property type="nucleotide sequence ID" value="NZ_CCAE010000019.1"/>
</dbReference>
<dbReference type="AlphaFoldDB" id="A0A1L1PF47"/>
<dbReference type="InterPro" id="IPR036291">
    <property type="entry name" value="NAD(P)-bd_dom_sf"/>
</dbReference>
<accession>A0A1L1PF47</accession>
<gene>
    <name evidence="2" type="ORF">BN948_02572</name>
</gene>